<dbReference type="Proteomes" id="UP000189004">
    <property type="component" value="Unassembled WGS sequence"/>
</dbReference>
<dbReference type="STRING" id="501010.NOSIN_18225"/>
<organism evidence="2 3">
    <name type="scientific">Nocardiopsis sinuspersici</name>
    <dbReference type="NCBI Taxonomy" id="501010"/>
    <lineage>
        <taxon>Bacteria</taxon>
        <taxon>Bacillati</taxon>
        <taxon>Actinomycetota</taxon>
        <taxon>Actinomycetes</taxon>
        <taxon>Streptosporangiales</taxon>
        <taxon>Nocardiopsidaceae</taxon>
        <taxon>Nocardiopsis</taxon>
    </lineage>
</organism>
<evidence type="ECO:0000313" key="1">
    <source>
        <dbReference type="EMBL" id="NYH51952.1"/>
    </source>
</evidence>
<dbReference type="EMBL" id="MCOK01000001">
    <property type="protein sequence ID" value="OOC55514.1"/>
    <property type="molecule type" value="Genomic_DNA"/>
</dbReference>
<dbReference type="Proteomes" id="UP000584931">
    <property type="component" value="Unassembled WGS sequence"/>
</dbReference>
<reference evidence="2" key="2">
    <citation type="submission" date="2016-08" db="EMBL/GenBank/DDBJ databases">
        <authorList>
            <person name="Seilhamer J.J."/>
        </authorList>
    </citation>
    <scope>NUCLEOTIDE SEQUENCE [LARGE SCALE GENOMIC DNA]</scope>
    <source>
        <strain evidence="2">UTMC102</strain>
    </source>
</reference>
<protein>
    <submittedName>
        <fullName evidence="2">Uncharacterized protein</fullName>
    </submittedName>
</protein>
<dbReference type="OrthoDB" id="3431793at2"/>
<sequence>MNHRQDLAARHPDVRFVRMAPGEHGRGAVWKITPKGADSPVMYARTDEQADRYAETLTRLPQP</sequence>
<name>A0A1V3C3Z2_9ACTN</name>
<keyword evidence="3" id="KW-1185">Reference proteome</keyword>
<dbReference type="EMBL" id="JACCHL010000001">
    <property type="protein sequence ID" value="NYH51952.1"/>
    <property type="molecule type" value="Genomic_DNA"/>
</dbReference>
<evidence type="ECO:0000313" key="3">
    <source>
        <dbReference type="Proteomes" id="UP000189004"/>
    </source>
</evidence>
<accession>A0A7Y9X9Y7</accession>
<dbReference type="AlphaFoldDB" id="A0A1V3C3Z2"/>
<evidence type="ECO:0000313" key="2">
    <source>
        <dbReference type="EMBL" id="OOC55514.1"/>
    </source>
</evidence>
<dbReference type="RefSeq" id="WP_077691946.1">
    <property type="nucleotide sequence ID" value="NZ_JACCHL010000001.1"/>
</dbReference>
<comment type="caution">
    <text evidence="2">The sequence shown here is derived from an EMBL/GenBank/DDBJ whole genome shotgun (WGS) entry which is preliminary data.</text>
</comment>
<proteinExistence type="predicted"/>
<evidence type="ECO:0000313" key="4">
    <source>
        <dbReference type="Proteomes" id="UP000584931"/>
    </source>
</evidence>
<reference evidence="3" key="1">
    <citation type="submission" date="2016-08" db="EMBL/GenBank/DDBJ databases">
        <authorList>
            <person name="Tokovenko B."/>
            <person name="Kalinowski J."/>
        </authorList>
    </citation>
    <scope>NUCLEOTIDE SEQUENCE [LARGE SCALE GENOMIC DNA]</scope>
    <source>
        <strain evidence="3">UTMC102</strain>
    </source>
</reference>
<gene>
    <name evidence="1" type="ORF">HNR06_001541</name>
    <name evidence="2" type="ORF">NOSIN_18225</name>
</gene>
<reference evidence="1 4" key="3">
    <citation type="submission" date="2020-07" db="EMBL/GenBank/DDBJ databases">
        <title>Sequencing the genomes of 1000 actinobacteria strains.</title>
        <authorList>
            <person name="Klenk H.-P."/>
        </authorList>
    </citation>
    <scope>NUCLEOTIDE SEQUENCE [LARGE SCALE GENOMIC DNA]</scope>
    <source>
        <strain evidence="1 4">DSM 45278</strain>
    </source>
</reference>
<accession>A0A1V3C3Z2</accession>